<keyword evidence="15" id="KW-0966">Cell projection</keyword>
<feature type="signal peptide" evidence="18">
    <location>
        <begin position="1"/>
        <end position="28"/>
    </location>
</feature>
<keyword evidence="3" id="KW-1003">Cell membrane</keyword>
<keyword evidence="4 17" id="KW-0812">Transmembrane</keyword>
<reference evidence="20" key="1">
    <citation type="submission" date="2021-12" db="EMBL/GenBank/DDBJ databases">
        <authorList>
            <person name="King R."/>
        </authorList>
    </citation>
    <scope>NUCLEOTIDE SEQUENCE</scope>
</reference>
<evidence type="ECO:0000256" key="12">
    <source>
        <dbReference type="ARBA" id="ARBA00023180"/>
    </source>
</evidence>
<evidence type="ECO:0000256" key="5">
    <source>
        <dbReference type="ARBA" id="ARBA00022729"/>
    </source>
</evidence>
<organism evidence="20 21">
    <name type="scientific">Bemisia tabaci</name>
    <name type="common">Sweetpotato whitefly</name>
    <name type="synonym">Aleurodes tabaci</name>
    <dbReference type="NCBI Taxonomy" id="7038"/>
    <lineage>
        <taxon>Eukaryota</taxon>
        <taxon>Metazoa</taxon>
        <taxon>Ecdysozoa</taxon>
        <taxon>Arthropoda</taxon>
        <taxon>Hexapoda</taxon>
        <taxon>Insecta</taxon>
        <taxon>Pterygota</taxon>
        <taxon>Neoptera</taxon>
        <taxon>Paraneoptera</taxon>
        <taxon>Hemiptera</taxon>
        <taxon>Sternorrhyncha</taxon>
        <taxon>Aleyrodoidea</taxon>
        <taxon>Aleyrodidae</taxon>
        <taxon>Aleyrodinae</taxon>
        <taxon>Bemisia</taxon>
    </lineage>
</organism>
<evidence type="ECO:0000259" key="19">
    <source>
        <dbReference type="PROSITE" id="PS50259"/>
    </source>
</evidence>
<keyword evidence="8" id="KW-0297">G-protein coupled receptor</keyword>
<evidence type="ECO:0000256" key="18">
    <source>
        <dbReference type="SAM" id="SignalP"/>
    </source>
</evidence>
<evidence type="ECO:0000256" key="1">
    <source>
        <dbReference type="ARBA" id="ARBA00004487"/>
    </source>
</evidence>
<evidence type="ECO:0000256" key="13">
    <source>
        <dbReference type="ARBA" id="ARBA00023224"/>
    </source>
</evidence>
<feature type="transmembrane region" description="Helical" evidence="17">
    <location>
        <begin position="351"/>
        <end position="371"/>
    </location>
</feature>
<comment type="subcellular location">
    <subcellularLocation>
        <location evidence="1">Cell projection</location>
        <location evidence="1">Neuron projection</location>
    </subcellularLocation>
    <subcellularLocation>
        <location evidence="16">Postsynaptic cell membrane</location>
        <topology evidence="16">Multi-pass membrane protein</topology>
    </subcellularLocation>
</comment>
<accession>A0A9P0AGU7</accession>
<dbReference type="Proteomes" id="UP001152759">
    <property type="component" value="Chromosome 7"/>
</dbReference>
<dbReference type="InterPro" id="IPR043458">
    <property type="entry name" value="GPR158/179"/>
</dbReference>
<evidence type="ECO:0000256" key="14">
    <source>
        <dbReference type="ARBA" id="ARBA00023257"/>
    </source>
</evidence>
<dbReference type="InterPro" id="IPR054714">
    <property type="entry name" value="GPR158_179_extracellular"/>
</dbReference>
<evidence type="ECO:0000256" key="17">
    <source>
        <dbReference type="SAM" id="Phobius"/>
    </source>
</evidence>
<evidence type="ECO:0000256" key="10">
    <source>
        <dbReference type="ARBA" id="ARBA00023157"/>
    </source>
</evidence>
<dbReference type="AlphaFoldDB" id="A0A9P0AGU7"/>
<keyword evidence="13" id="KW-0807">Transducer</keyword>
<feature type="transmembrane region" description="Helical" evidence="17">
    <location>
        <begin position="241"/>
        <end position="265"/>
    </location>
</feature>
<keyword evidence="10" id="KW-1015">Disulfide bond</keyword>
<evidence type="ECO:0000256" key="8">
    <source>
        <dbReference type="ARBA" id="ARBA00023040"/>
    </source>
</evidence>
<evidence type="ECO:0000256" key="9">
    <source>
        <dbReference type="ARBA" id="ARBA00023136"/>
    </source>
</evidence>
<evidence type="ECO:0000256" key="4">
    <source>
        <dbReference type="ARBA" id="ARBA00022692"/>
    </source>
</evidence>
<protein>
    <recommendedName>
        <fullName evidence="19">G-protein coupled receptors family 3 profile domain-containing protein</fullName>
    </recommendedName>
</protein>
<dbReference type="PANTHER" id="PTHR32546:SF26">
    <property type="entry name" value="SMOG, ISOFORM D"/>
    <property type="match status" value="1"/>
</dbReference>
<evidence type="ECO:0000256" key="11">
    <source>
        <dbReference type="ARBA" id="ARBA00023170"/>
    </source>
</evidence>
<evidence type="ECO:0000256" key="7">
    <source>
        <dbReference type="ARBA" id="ARBA00023018"/>
    </source>
</evidence>
<feature type="chain" id="PRO_5040307055" description="G-protein coupled receptors family 3 profile domain-containing protein" evidence="18">
    <location>
        <begin position="29"/>
        <end position="659"/>
    </location>
</feature>
<dbReference type="Pfam" id="PF22572">
    <property type="entry name" value="GPR158_179_EC"/>
    <property type="match status" value="1"/>
</dbReference>
<dbReference type="GO" id="GO:0043005">
    <property type="term" value="C:neuron projection"/>
    <property type="evidence" value="ECO:0007669"/>
    <property type="project" value="UniProtKB-SubCell"/>
</dbReference>
<evidence type="ECO:0000256" key="3">
    <source>
        <dbReference type="ARBA" id="ARBA00022475"/>
    </source>
</evidence>
<evidence type="ECO:0000313" key="21">
    <source>
        <dbReference type="Proteomes" id="UP001152759"/>
    </source>
</evidence>
<feature type="transmembrane region" description="Helical" evidence="17">
    <location>
        <begin position="312"/>
        <end position="330"/>
    </location>
</feature>
<feature type="domain" description="G-protein coupled receptors family 3 profile" evidence="19">
    <location>
        <begin position="242"/>
        <end position="493"/>
    </location>
</feature>
<keyword evidence="5 18" id="KW-0732">Signal</keyword>
<evidence type="ECO:0000313" key="20">
    <source>
        <dbReference type="EMBL" id="CAH0392783.1"/>
    </source>
</evidence>
<keyword evidence="21" id="KW-1185">Reference proteome</keyword>
<feature type="transmembrane region" description="Helical" evidence="17">
    <location>
        <begin position="277"/>
        <end position="300"/>
    </location>
</feature>
<gene>
    <name evidence="20" type="ORF">BEMITA_LOCUS11256</name>
</gene>
<keyword evidence="12" id="KW-0325">Glycoprotein</keyword>
<dbReference type="PROSITE" id="PS50259">
    <property type="entry name" value="G_PROTEIN_RECEP_F3_4"/>
    <property type="match status" value="1"/>
</dbReference>
<dbReference type="GO" id="GO:0045211">
    <property type="term" value="C:postsynaptic membrane"/>
    <property type="evidence" value="ECO:0007669"/>
    <property type="project" value="UniProtKB-SubCell"/>
</dbReference>
<dbReference type="PANTHER" id="PTHR32546">
    <property type="entry name" value="G-PROTEIN COUPLED RECEPTOR 158-RELATED"/>
    <property type="match status" value="1"/>
</dbReference>
<feature type="transmembrane region" description="Helical" evidence="17">
    <location>
        <begin position="437"/>
        <end position="462"/>
    </location>
</feature>
<proteinExistence type="inferred from homology"/>
<evidence type="ECO:0000256" key="2">
    <source>
        <dbReference type="ARBA" id="ARBA00007242"/>
    </source>
</evidence>
<dbReference type="EMBL" id="OU963868">
    <property type="protein sequence ID" value="CAH0392783.1"/>
    <property type="molecule type" value="Genomic_DNA"/>
</dbReference>
<dbReference type="Pfam" id="PF00003">
    <property type="entry name" value="7tm_3"/>
    <property type="match status" value="1"/>
</dbReference>
<dbReference type="InterPro" id="IPR017978">
    <property type="entry name" value="GPCR_3_C"/>
</dbReference>
<keyword evidence="14" id="KW-0628">Postsynaptic cell membrane</keyword>
<evidence type="ECO:0000256" key="15">
    <source>
        <dbReference type="ARBA" id="ARBA00023273"/>
    </source>
</evidence>
<dbReference type="GO" id="GO:0004930">
    <property type="term" value="F:G protein-coupled receptor activity"/>
    <property type="evidence" value="ECO:0007669"/>
    <property type="project" value="UniProtKB-KW"/>
</dbReference>
<keyword evidence="9 17" id="KW-0472">Membrane</keyword>
<feature type="transmembrane region" description="Helical" evidence="17">
    <location>
        <begin position="468"/>
        <end position="488"/>
    </location>
</feature>
<sequence>MFLGGVAHRRLLLWRLLLPLLQLVWVWAPGVSVLQPPAPPSATPPATPTCLRVRLPTLVTPHHASSSTPTQVPQNKFVSVGVAGGNRYVVVLHRVQNLTSLFVPALNRFSYSSSIAEIGVWLPLSGCYSKRWMYLNTFESRNIPGSAGVFYSFENVDLNKCDQNFRAIFDNSRCDSNYTACISLPGVGLNQEDYRCECVPGYQPYALETTANLTIQLTSFYRCAPECMTDELCSSMFSETLIRALIISVQVGCMCFTVIVAIIIFKKRKCKTIATGMWTVLEMILLGIFILYFSVIVYVFKPSTERCILEPWGRELGFVVCYGAIVLKLYRILMEFRTRKARRWVVRDKDLLTYLLGMVVVVVAYLAAWTVSVLNFLQEGFSILIRVHAFPNPEIVACKPLWWDHVTQIAELMFLLFGLQLGYAARNASVQFNERTFLSGAVFVEILFSSVFYVIRILYWSAMSPTNVLVVAFIRSQLTNSLVLLLIFSPKFWYQQKQTRDFLEHSLNHELSDVIKADKDGILFTEVEVTEISISEMNPDDIKTELKRVYTQLEVLKNKTLRYNNPHISKKRGGRKVAHRRFSLQTLLRNRSFRFGRGVGEHSDGCEVEVSRTPEESVCSIEGQSCAIYYDPPSALSEGMAYSNPRELPKRAKQHELTV</sequence>
<keyword evidence="6 17" id="KW-1133">Transmembrane helix</keyword>
<keyword evidence="11" id="KW-0675">Receptor</keyword>
<dbReference type="CDD" id="cd15293">
    <property type="entry name" value="7tmC_GPR158-like"/>
    <property type="match status" value="1"/>
</dbReference>
<name>A0A9P0AGU7_BEMTA</name>
<evidence type="ECO:0000256" key="6">
    <source>
        <dbReference type="ARBA" id="ARBA00022989"/>
    </source>
</evidence>
<keyword evidence="7" id="KW-0770">Synapse</keyword>
<feature type="transmembrane region" description="Helical" evidence="17">
    <location>
        <begin position="409"/>
        <end position="425"/>
    </location>
</feature>
<evidence type="ECO:0000256" key="16">
    <source>
        <dbReference type="ARBA" id="ARBA00034104"/>
    </source>
</evidence>
<comment type="similarity">
    <text evidence="2">Belongs to the G-protein coupled receptor 3 family.</text>
</comment>